<dbReference type="KEGG" id="phy:AJ81_03730"/>
<dbReference type="SUPFAM" id="SSF51735">
    <property type="entry name" value="NAD(P)-binding Rossmann-fold domains"/>
    <property type="match status" value="1"/>
</dbReference>
<dbReference type="GO" id="GO:0006813">
    <property type="term" value="P:potassium ion transport"/>
    <property type="evidence" value="ECO:0007669"/>
    <property type="project" value="InterPro"/>
</dbReference>
<dbReference type="PROSITE" id="PS51202">
    <property type="entry name" value="RCK_C"/>
    <property type="match status" value="1"/>
</dbReference>
<dbReference type="STRING" id="1123384.AJ81_03730"/>
<dbReference type="PROSITE" id="PS51201">
    <property type="entry name" value="RCK_N"/>
    <property type="match status" value="1"/>
</dbReference>
<dbReference type="InterPro" id="IPR006037">
    <property type="entry name" value="RCK_C"/>
</dbReference>
<protein>
    <submittedName>
        <fullName evidence="5">Potassium transporter TrkA</fullName>
    </submittedName>
</protein>
<dbReference type="Pfam" id="PF02254">
    <property type="entry name" value="TrkA_N"/>
    <property type="match status" value="1"/>
</dbReference>
<dbReference type="InterPro" id="IPR036291">
    <property type="entry name" value="NAD(P)-bd_dom_sf"/>
</dbReference>
<keyword evidence="2" id="KW-0406">Ion transport</keyword>
<dbReference type="PANTHER" id="PTHR43833:SF5">
    <property type="entry name" value="TRK SYSTEM POTASSIUM UPTAKE PROTEIN TRKA"/>
    <property type="match status" value="1"/>
</dbReference>
<keyword evidence="1" id="KW-0813">Transport</keyword>
<dbReference type="SUPFAM" id="SSF116726">
    <property type="entry name" value="TrkA C-terminal domain-like"/>
    <property type="match status" value="1"/>
</dbReference>
<keyword evidence="6" id="KW-1185">Reference proteome</keyword>
<dbReference type="EMBL" id="CP007141">
    <property type="protein sequence ID" value="AJC73470.1"/>
    <property type="molecule type" value="Genomic_DNA"/>
</dbReference>
<accession>A0A0X1KQJ3</accession>
<dbReference type="RefSeq" id="WP_031505275.1">
    <property type="nucleotide sequence ID" value="NC_022795.1"/>
</dbReference>
<evidence type="ECO:0000259" key="4">
    <source>
        <dbReference type="PROSITE" id="PS51202"/>
    </source>
</evidence>
<evidence type="ECO:0000259" key="3">
    <source>
        <dbReference type="PROSITE" id="PS51201"/>
    </source>
</evidence>
<evidence type="ECO:0000256" key="1">
    <source>
        <dbReference type="ARBA" id="ARBA00022448"/>
    </source>
</evidence>
<dbReference type="InterPro" id="IPR050721">
    <property type="entry name" value="Trk_Ktr_HKT_K-transport"/>
</dbReference>
<gene>
    <name evidence="5" type="ORF">AJ81_03730</name>
</gene>
<dbReference type="GO" id="GO:0008324">
    <property type="term" value="F:monoatomic cation transmembrane transporter activity"/>
    <property type="evidence" value="ECO:0007669"/>
    <property type="project" value="InterPro"/>
</dbReference>
<dbReference type="PATRIC" id="fig|1123384.7.peg.728"/>
<evidence type="ECO:0000313" key="6">
    <source>
        <dbReference type="Proteomes" id="UP000077469"/>
    </source>
</evidence>
<dbReference type="Proteomes" id="UP000077469">
    <property type="component" value="Chromosome"/>
</dbReference>
<dbReference type="PaxDb" id="1123384-AJ81_03730"/>
<reference evidence="5 6" key="1">
    <citation type="submission" date="2014-01" db="EMBL/GenBank/DDBJ databases">
        <title>Genome sequencing of Thermotog hypogea.</title>
        <authorList>
            <person name="Zhang X."/>
            <person name="Alvare G."/>
            <person name="Fristensky B."/>
            <person name="Chen L."/>
            <person name="Suen T."/>
            <person name="Chen Q."/>
            <person name="Ma K."/>
        </authorList>
    </citation>
    <scope>NUCLEOTIDE SEQUENCE [LARGE SCALE GENOMIC DNA]</scope>
    <source>
        <strain evidence="5 6">DSM 11164</strain>
    </source>
</reference>
<evidence type="ECO:0000256" key="2">
    <source>
        <dbReference type="ARBA" id="ARBA00023065"/>
    </source>
</evidence>
<dbReference type="Pfam" id="PF02080">
    <property type="entry name" value="TrkA_C"/>
    <property type="match status" value="1"/>
</dbReference>
<dbReference type="InterPro" id="IPR036721">
    <property type="entry name" value="RCK_C_sf"/>
</dbReference>
<dbReference type="Gene3D" id="3.30.70.1450">
    <property type="entry name" value="Regulator of K+ conductance, C-terminal domain"/>
    <property type="match status" value="1"/>
</dbReference>
<proteinExistence type="predicted"/>
<dbReference type="AlphaFoldDB" id="A0A0X1KQJ3"/>
<dbReference type="OrthoDB" id="9775180at2"/>
<dbReference type="InterPro" id="IPR003148">
    <property type="entry name" value="RCK_N"/>
</dbReference>
<dbReference type="PANTHER" id="PTHR43833">
    <property type="entry name" value="POTASSIUM CHANNEL PROTEIN 2-RELATED-RELATED"/>
    <property type="match status" value="1"/>
</dbReference>
<sequence length="219" mass="24290">MKFVIIGGQKIAYHLARMMISKGYHVYIVNKDPRACESLAKNLSAVVILGDGSKKSVLDQLDLSGEDLVVVLTNTDRDNLIISQMLRHYYGVERIVTLVNDPEDIEIFYRLGVKAAVSPTNLLLQTIQGLLLVDEMEEFSPVEEGRLVFLRLEIPRTSPSVGKKLKDIPLPNNCVIGAIIRNNAVVIPRGETELLAEDRVMVLCEPAVQSQVINLLVGE</sequence>
<name>A0A0X1KQJ3_9THEM</name>
<evidence type="ECO:0000313" key="5">
    <source>
        <dbReference type="EMBL" id="AJC73470.1"/>
    </source>
</evidence>
<feature type="domain" description="RCK N-terminal" evidence="3">
    <location>
        <begin position="1"/>
        <end position="119"/>
    </location>
</feature>
<organism evidence="5 6">
    <name type="scientific">Pseudothermotoga hypogea DSM 11164 = NBRC 106472</name>
    <dbReference type="NCBI Taxonomy" id="1123384"/>
    <lineage>
        <taxon>Bacteria</taxon>
        <taxon>Thermotogati</taxon>
        <taxon>Thermotogota</taxon>
        <taxon>Thermotogae</taxon>
        <taxon>Thermotogales</taxon>
        <taxon>Thermotogaceae</taxon>
        <taxon>Pseudothermotoga</taxon>
    </lineage>
</organism>
<dbReference type="Gene3D" id="3.40.50.720">
    <property type="entry name" value="NAD(P)-binding Rossmann-like Domain"/>
    <property type="match status" value="1"/>
</dbReference>
<feature type="domain" description="RCK C-terminal" evidence="4">
    <location>
        <begin position="134"/>
        <end position="218"/>
    </location>
</feature>